<name>A0AAE7E0C0_9BACT</name>
<dbReference type="CDD" id="cd04179">
    <property type="entry name" value="DPM_DPG-synthase_like"/>
    <property type="match status" value="1"/>
</dbReference>
<proteinExistence type="predicted"/>
<gene>
    <name evidence="2" type="ORF">AAQM_0204</name>
</gene>
<accession>A0AAE7E0C0</accession>
<dbReference type="InterPro" id="IPR029044">
    <property type="entry name" value="Nucleotide-diphossugar_trans"/>
</dbReference>
<evidence type="ECO:0000313" key="3">
    <source>
        <dbReference type="Proteomes" id="UP000502065"/>
    </source>
</evidence>
<reference evidence="2 3" key="1">
    <citation type="submission" date="2018-07" db="EMBL/GenBank/DDBJ databases">
        <title>Identification of phenol metabolism pathways in Arcobacter.</title>
        <authorList>
            <person name="Miller W.G."/>
            <person name="Yee E."/>
            <person name="Bono J.L."/>
        </authorList>
    </citation>
    <scope>NUCLEOTIDE SEQUENCE [LARGE SCALE GENOMIC DNA]</scope>
    <source>
        <strain evidence="2 3">W63</strain>
    </source>
</reference>
<evidence type="ECO:0000313" key="2">
    <source>
        <dbReference type="EMBL" id="QKE24984.1"/>
    </source>
</evidence>
<dbReference type="GO" id="GO:0006487">
    <property type="term" value="P:protein N-linked glycosylation"/>
    <property type="evidence" value="ECO:0007669"/>
    <property type="project" value="TreeGrafter"/>
</dbReference>
<keyword evidence="3" id="KW-1185">Reference proteome</keyword>
<organism evidence="2 3">
    <name type="scientific">Arcobacter aquimarinus</name>
    <dbReference type="NCBI Taxonomy" id="1315211"/>
    <lineage>
        <taxon>Bacteria</taxon>
        <taxon>Pseudomonadati</taxon>
        <taxon>Campylobacterota</taxon>
        <taxon>Epsilonproteobacteria</taxon>
        <taxon>Campylobacterales</taxon>
        <taxon>Arcobacteraceae</taxon>
        <taxon>Arcobacter</taxon>
    </lineage>
</organism>
<dbReference type="Pfam" id="PF00535">
    <property type="entry name" value="Glycos_transf_2"/>
    <property type="match status" value="1"/>
</dbReference>
<dbReference type="PANTHER" id="PTHR10859">
    <property type="entry name" value="GLYCOSYL TRANSFERASE"/>
    <property type="match status" value="1"/>
</dbReference>
<dbReference type="EMBL" id="CP030944">
    <property type="protein sequence ID" value="QKE24984.1"/>
    <property type="molecule type" value="Genomic_DNA"/>
</dbReference>
<dbReference type="Proteomes" id="UP000502065">
    <property type="component" value="Chromosome"/>
</dbReference>
<evidence type="ECO:0000259" key="1">
    <source>
        <dbReference type="Pfam" id="PF00535"/>
    </source>
</evidence>
<dbReference type="RefSeq" id="WP_129094148.1">
    <property type="nucleotide sequence ID" value="NZ_CBCSAE010000003.1"/>
</dbReference>
<dbReference type="Gene3D" id="3.90.550.10">
    <property type="entry name" value="Spore Coat Polysaccharide Biosynthesis Protein SpsA, Chain A"/>
    <property type="match status" value="1"/>
</dbReference>
<dbReference type="InterPro" id="IPR001173">
    <property type="entry name" value="Glyco_trans_2-like"/>
</dbReference>
<dbReference type="AlphaFoldDB" id="A0AAE7E0C0"/>
<dbReference type="KEGG" id="aaqi:AAQM_0204"/>
<dbReference type="SUPFAM" id="SSF53448">
    <property type="entry name" value="Nucleotide-diphospho-sugar transferases"/>
    <property type="match status" value="1"/>
</dbReference>
<feature type="domain" description="Glycosyltransferase 2-like" evidence="1">
    <location>
        <begin position="8"/>
        <end position="129"/>
    </location>
</feature>
<protein>
    <submittedName>
        <fullName evidence="2">Glycosyltransferase, family 2</fullName>
    </submittedName>
</protein>
<sequence>MLQDKIFVVIPTYNNPKTIVNVANDVIKNGYKLIIVDDGSTIKVTDLIESHPDIIILRHEINQGKGQAILTGAKKVKELGHDYFISLDGDGQHLASQIEKILSAHDGKDQIIIGARNFDIDNVPNGSKFGRWFSNFWACWDTEQEIKDSLSGFRLYPTSILDLNIKTLRFDWEMEVLVKHSWKGRLIKEVIIECYYPTPEERVSHFKKFWDTAAIVMVHIRLLPFKFLLKKRYK</sequence>
<dbReference type="PANTHER" id="PTHR10859:SF91">
    <property type="entry name" value="DOLICHYL-PHOSPHATE BETA-GLUCOSYLTRANSFERASE"/>
    <property type="match status" value="1"/>
</dbReference>